<dbReference type="Proteomes" id="UP001652640">
    <property type="component" value="Chromosome 32"/>
</dbReference>
<protein>
    <submittedName>
        <fullName evidence="10">Zinc finger protein 385D isoform X2</fullName>
    </submittedName>
</protein>
<feature type="domain" description="C2H2-type" evidence="8">
    <location>
        <begin position="333"/>
        <end position="355"/>
    </location>
</feature>
<dbReference type="Pfam" id="PF12874">
    <property type="entry name" value="zf-met"/>
    <property type="match status" value="3"/>
</dbReference>
<feature type="region of interest" description="Disordered" evidence="7">
    <location>
        <begin position="346"/>
        <end position="372"/>
    </location>
</feature>
<reference evidence="9" key="1">
    <citation type="journal article" date="2022" name="J. Hered.">
        <title>A De Novo Chromosome-Level Genome Assembly of the White-Tailed Deer, Odocoileus Virginianus.</title>
        <authorList>
            <person name="London E.W."/>
            <person name="Roca A.L."/>
            <person name="Novakofski J.E."/>
            <person name="Mateus-Pinilla N.E."/>
        </authorList>
    </citation>
    <scope>NUCLEOTIDE SEQUENCE [LARGE SCALE GENOMIC DNA]</scope>
</reference>
<evidence type="ECO:0000256" key="7">
    <source>
        <dbReference type="SAM" id="MobiDB-lite"/>
    </source>
</evidence>
<evidence type="ECO:0000313" key="9">
    <source>
        <dbReference type="Proteomes" id="UP001652640"/>
    </source>
</evidence>
<dbReference type="InterPro" id="IPR013087">
    <property type="entry name" value="Znf_C2H2_type"/>
</dbReference>
<keyword evidence="9" id="KW-1185">Reference proteome</keyword>
<dbReference type="SMART" id="SM00355">
    <property type="entry name" value="ZnF_C2H2"/>
    <property type="match status" value="3"/>
</dbReference>
<keyword evidence="6" id="KW-0539">Nucleus</keyword>
<dbReference type="InterPro" id="IPR003604">
    <property type="entry name" value="Matrin/U1-like-C_Znf_C2H2"/>
</dbReference>
<organism evidence="9 10">
    <name type="scientific">Odocoileus virginianus</name>
    <name type="common">White-tailed deer</name>
    <dbReference type="NCBI Taxonomy" id="9874"/>
    <lineage>
        <taxon>Eukaryota</taxon>
        <taxon>Metazoa</taxon>
        <taxon>Chordata</taxon>
        <taxon>Craniata</taxon>
        <taxon>Vertebrata</taxon>
        <taxon>Euteleostomi</taxon>
        <taxon>Mammalia</taxon>
        <taxon>Eutheria</taxon>
        <taxon>Laurasiatheria</taxon>
        <taxon>Artiodactyla</taxon>
        <taxon>Ruminantia</taxon>
        <taxon>Pecora</taxon>
        <taxon>Cervidae</taxon>
        <taxon>Odocoileinae</taxon>
        <taxon>Odocoileus</taxon>
    </lineage>
</organism>
<evidence type="ECO:0000256" key="6">
    <source>
        <dbReference type="ARBA" id="ARBA00023242"/>
    </source>
</evidence>
<evidence type="ECO:0000259" key="8">
    <source>
        <dbReference type="PROSITE" id="PS00028"/>
    </source>
</evidence>
<evidence type="ECO:0000256" key="4">
    <source>
        <dbReference type="ARBA" id="ARBA00022771"/>
    </source>
</evidence>
<proteinExistence type="predicted"/>
<comment type="subcellular location">
    <subcellularLocation>
        <location evidence="1">Nucleus</location>
    </subcellularLocation>
</comment>
<reference evidence="10" key="2">
    <citation type="submission" date="2025-08" db="UniProtKB">
        <authorList>
            <consortium name="RefSeq"/>
        </authorList>
    </citation>
    <scope>IDENTIFICATION</scope>
    <source>
        <tissue evidence="10">Tongue muscle</tissue>
    </source>
</reference>
<dbReference type="SUPFAM" id="SSF57667">
    <property type="entry name" value="beta-beta-alpha zinc fingers"/>
    <property type="match status" value="3"/>
</dbReference>
<feature type="region of interest" description="Disordered" evidence="7">
    <location>
        <begin position="1"/>
        <end position="61"/>
    </location>
</feature>
<dbReference type="Gene3D" id="3.30.160.60">
    <property type="entry name" value="Classic Zinc Finger"/>
    <property type="match status" value="3"/>
</dbReference>
<evidence type="ECO:0000256" key="5">
    <source>
        <dbReference type="ARBA" id="ARBA00022833"/>
    </source>
</evidence>
<dbReference type="GeneID" id="110137047"/>
<dbReference type="PANTHER" id="PTHR23067:SF12">
    <property type="entry name" value="ZINC FINGER PROTEIN 385D"/>
    <property type="match status" value="1"/>
</dbReference>
<evidence type="ECO:0000256" key="2">
    <source>
        <dbReference type="ARBA" id="ARBA00022723"/>
    </source>
</evidence>
<dbReference type="SMART" id="SM00451">
    <property type="entry name" value="ZnF_U1"/>
    <property type="match status" value="4"/>
</dbReference>
<dbReference type="InterPro" id="IPR051845">
    <property type="entry name" value="Znf385"/>
</dbReference>
<sequence>MPGPGRRAAAGRKMKGSAGGRREKPLGSPPAPPGPDSTCVQDGECEAEFSPDGFEEKPEKEKKQTNFTLCNVCNIQLNSTAQAQIHYNGKSHQKRLKQLSNGMVKNDNGGTCQSPALPALVRPPAPPLQPSLDIKPFLPFPLDTAAAVNLFPNFNASQAAAHYKGTKHAKKLKALEAMKNKQKSVTAKDSAKTTFTSITTNAINSSSDKTDSATGTPAISTTTTVEIRKSSVMTTEITSKVERSPTPASGDGSRPPAETEEEKAKRLLYCSLCRVAVNSASQLEAHNSGTKHKTMLEARNGSGTIKAFPRVGVKGKGPVNRGNTGLQNKTFHCEICDVHVNSETQLKQHISSRRHKDRAAGKPPKPKYSPYNKLQKAAHPLGVKLVFSKEPSKPLAPRLLPGPLAAAAAAVAVSSPFALRAAPPALLPALPPALLRPAPGPMRSAHAPVLFAPY</sequence>
<accession>A0ABM4HK57</accession>
<dbReference type="PROSITE" id="PS00028">
    <property type="entry name" value="ZINC_FINGER_C2H2_1"/>
    <property type="match status" value="1"/>
</dbReference>
<keyword evidence="5" id="KW-0862">Zinc</keyword>
<evidence type="ECO:0000256" key="1">
    <source>
        <dbReference type="ARBA" id="ARBA00004123"/>
    </source>
</evidence>
<keyword evidence="2" id="KW-0479">Metal-binding</keyword>
<dbReference type="PANTHER" id="PTHR23067">
    <property type="entry name" value="DOUBLE-STRANDED RNA-BINDING ZINC FINGER PROTEIN"/>
    <property type="match status" value="1"/>
</dbReference>
<gene>
    <name evidence="10" type="primary">ZNF385D</name>
</gene>
<dbReference type="RefSeq" id="XP_070315951.1">
    <property type="nucleotide sequence ID" value="XM_070459850.1"/>
</dbReference>
<evidence type="ECO:0000256" key="3">
    <source>
        <dbReference type="ARBA" id="ARBA00022737"/>
    </source>
</evidence>
<dbReference type="InterPro" id="IPR036236">
    <property type="entry name" value="Znf_C2H2_sf"/>
</dbReference>
<keyword evidence="3" id="KW-0677">Repeat</keyword>
<evidence type="ECO:0000313" key="10">
    <source>
        <dbReference type="RefSeq" id="XP_070315951.1"/>
    </source>
</evidence>
<name>A0ABM4HK57_ODOVR</name>
<feature type="region of interest" description="Disordered" evidence="7">
    <location>
        <begin position="233"/>
        <end position="261"/>
    </location>
</feature>
<keyword evidence="4" id="KW-0863">Zinc-finger</keyword>